<dbReference type="PROSITE" id="PS50294">
    <property type="entry name" value="WD_REPEATS_REGION"/>
    <property type="match status" value="2"/>
</dbReference>
<comment type="caution">
    <text evidence="8">The sequence shown here is derived from an EMBL/GenBank/DDBJ whole genome shotgun (WGS) entry which is preliminary data.</text>
</comment>
<dbReference type="InterPro" id="IPR015943">
    <property type="entry name" value="WD40/YVTN_repeat-like_dom_sf"/>
</dbReference>
<proteinExistence type="inferred from homology"/>
<dbReference type="InterPro" id="IPR036322">
    <property type="entry name" value="WD40_repeat_dom_sf"/>
</dbReference>
<protein>
    <submittedName>
        <fullName evidence="8">Uncharacterized protein</fullName>
    </submittedName>
</protein>
<dbReference type="STRING" id="357750.A0A2S6CFQ9"/>
<evidence type="ECO:0000256" key="2">
    <source>
        <dbReference type="ARBA" id="ARBA00022574"/>
    </source>
</evidence>
<feature type="repeat" description="WD" evidence="6">
    <location>
        <begin position="133"/>
        <end position="167"/>
    </location>
</feature>
<evidence type="ECO:0000256" key="6">
    <source>
        <dbReference type="PROSITE-ProRule" id="PRU00221"/>
    </source>
</evidence>
<feature type="region of interest" description="Disordered" evidence="7">
    <location>
        <begin position="372"/>
        <end position="432"/>
    </location>
</feature>
<dbReference type="InterPro" id="IPR051243">
    <property type="entry name" value="PcG_WD-repeat"/>
</dbReference>
<evidence type="ECO:0000256" key="3">
    <source>
        <dbReference type="ARBA" id="ARBA00022737"/>
    </source>
</evidence>
<dbReference type="EMBL" id="PNEN01000454">
    <property type="protein sequence ID" value="PPJ58554.1"/>
    <property type="molecule type" value="Genomic_DNA"/>
</dbReference>
<organism evidence="8 9">
    <name type="scientific">Cercospora berteroae</name>
    <dbReference type="NCBI Taxonomy" id="357750"/>
    <lineage>
        <taxon>Eukaryota</taxon>
        <taxon>Fungi</taxon>
        <taxon>Dikarya</taxon>
        <taxon>Ascomycota</taxon>
        <taxon>Pezizomycotina</taxon>
        <taxon>Dothideomycetes</taxon>
        <taxon>Dothideomycetidae</taxon>
        <taxon>Mycosphaerellales</taxon>
        <taxon>Mycosphaerellaceae</taxon>
        <taxon>Cercospora</taxon>
    </lineage>
</organism>
<dbReference type="InterPro" id="IPR001680">
    <property type="entry name" value="WD40_rpt"/>
</dbReference>
<dbReference type="PANTHER" id="PTHR10253">
    <property type="entry name" value="POLYCOMB PROTEIN"/>
    <property type="match status" value="1"/>
</dbReference>
<name>A0A2S6CFQ9_9PEZI</name>
<evidence type="ECO:0000313" key="8">
    <source>
        <dbReference type="EMBL" id="PPJ58554.1"/>
    </source>
</evidence>
<accession>A0A2S6CFQ9</accession>
<keyword evidence="5" id="KW-0804">Transcription</keyword>
<dbReference type="Gene3D" id="2.130.10.10">
    <property type="entry name" value="YVTN repeat-like/Quinoprotein amine dehydrogenase"/>
    <property type="match status" value="1"/>
</dbReference>
<comment type="similarity">
    <text evidence="1">Belongs to the WD repeat ESC family.</text>
</comment>
<dbReference type="Pfam" id="PF00400">
    <property type="entry name" value="WD40"/>
    <property type="match status" value="3"/>
</dbReference>
<dbReference type="PROSITE" id="PS00678">
    <property type="entry name" value="WD_REPEATS_1"/>
    <property type="match status" value="1"/>
</dbReference>
<dbReference type="InterPro" id="IPR019775">
    <property type="entry name" value="WD40_repeat_CS"/>
</dbReference>
<gene>
    <name evidence="8" type="ORF">CBER1_07144</name>
</gene>
<sequence length="495" mass="54476">MSFPSCSIAQDWAQVGGATGAELQAFPLIVRAGQTLFDVQFWPFGNSDDEQIFAVTGGTETFVCRPRRGADPPFEVLRFFDDEVESGATAASLNSLAWAQDPVSNKPWLCVAGAEHRHIKILDMESGEIARTLPGHGGAVNDLAASPTTTSLLASASEDYTIRLWNLHPSFEAQPCVAILSKHQSPVLAIEFHPNGKWLISGGIDTAVCLWSVPLVEDRDPAGDWSTASKPLTEINPHFFTKELHPNYVDSFAFYGDLIISKAARDQSDAKKKHKYANEILLWKIDGFDADEPPPEHPAILEAGQYTGSSFDHDEGFHGFARLLTLDIPYTDRFYHRFAFFHAEGKRPLLCMGDQLTRFSFWDMQRFEEGIDPFDRPSTKPRKKNGRKKKGPNVLGELRRAESGASSTSGQTPDASSTGASSTTAPESREFTLSDRFTPLAAHYRVTANTDLPTVGGQTSHFATSQIAFSPNGTWMVTVGDHGMMCIFHRDESVT</sequence>
<evidence type="ECO:0000256" key="5">
    <source>
        <dbReference type="ARBA" id="ARBA00023163"/>
    </source>
</evidence>
<feature type="compositionally biased region" description="Basic residues" evidence="7">
    <location>
        <begin position="379"/>
        <end position="391"/>
    </location>
</feature>
<keyword evidence="9" id="KW-1185">Reference proteome</keyword>
<feature type="compositionally biased region" description="Polar residues" evidence="7">
    <location>
        <begin position="404"/>
        <end position="414"/>
    </location>
</feature>
<dbReference type="Proteomes" id="UP000237631">
    <property type="component" value="Unassembled WGS sequence"/>
</dbReference>
<keyword evidence="3" id="KW-0677">Repeat</keyword>
<evidence type="ECO:0000313" key="9">
    <source>
        <dbReference type="Proteomes" id="UP000237631"/>
    </source>
</evidence>
<feature type="repeat" description="WD" evidence="6">
    <location>
        <begin position="180"/>
        <end position="213"/>
    </location>
</feature>
<reference evidence="9" key="1">
    <citation type="journal article" date="2017" name="bioRxiv">
        <title>Conservation of a gene cluster reveals novel cercosporin biosynthetic mechanisms and extends production to the genus Colletotrichum.</title>
        <authorList>
            <person name="de Jonge R."/>
            <person name="Ebert M.K."/>
            <person name="Huitt-Roehl C.R."/>
            <person name="Pal P."/>
            <person name="Suttle J.C."/>
            <person name="Spanner R.E."/>
            <person name="Neubauer J.D."/>
            <person name="Jurick W.M.II."/>
            <person name="Stott K.A."/>
            <person name="Secor G.A."/>
            <person name="Thomma B.P.H.J."/>
            <person name="Van de Peer Y."/>
            <person name="Townsend C.A."/>
            <person name="Bolton M.D."/>
        </authorList>
    </citation>
    <scope>NUCLEOTIDE SEQUENCE [LARGE SCALE GENOMIC DNA]</scope>
    <source>
        <strain evidence="9">CBS538.71</strain>
    </source>
</reference>
<evidence type="ECO:0000256" key="4">
    <source>
        <dbReference type="ARBA" id="ARBA00023015"/>
    </source>
</evidence>
<dbReference type="SMART" id="SM00320">
    <property type="entry name" value="WD40"/>
    <property type="match status" value="3"/>
</dbReference>
<dbReference type="SUPFAM" id="SSF50978">
    <property type="entry name" value="WD40 repeat-like"/>
    <property type="match status" value="1"/>
</dbReference>
<evidence type="ECO:0000256" key="1">
    <source>
        <dbReference type="ARBA" id="ARBA00008075"/>
    </source>
</evidence>
<keyword evidence="2 6" id="KW-0853">WD repeat</keyword>
<feature type="compositionally biased region" description="Low complexity" evidence="7">
    <location>
        <begin position="415"/>
        <end position="425"/>
    </location>
</feature>
<keyword evidence="4" id="KW-0805">Transcription regulation</keyword>
<dbReference type="PROSITE" id="PS50082">
    <property type="entry name" value="WD_REPEATS_2"/>
    <property type="match status" value="2"/>
</dbReference>
<dbReference type="AlphaFoldDB" id="A0A2S6CFQ9"/>
<dbReference type="OrthoDB" id="7318948at2759"/>
<evidence type="ECO:0000256" key="7">
    <source>
        <dbReference type="SAM" id="MobiDB-lite"/>
    </source>
</evidence>